<evidence type="ECO:0000313" key="3">
    <source>
        <dbReference type="Proteomes" id="UP001165590"/>
    </source>
</evidence>
<keyword evidence="3" id="KW-1185">Reference proteome</keyword>
<sequence length="183" mass="20512">MHARDFREQIYQWCANRRPQGEFAQVLVRVRADVLATGHPDQALVGLYHLARRERGTTRARQALCELVARNRRLRRVLLDRLAHSDFSPTDLGIFLQAGDPELLTQHTGTSHKLVDEQGAQGSLTTCWHAVLAGLPPPQWQAEARRRLHCKPPTPDRTAGSCWTSSSARHGGARKSGARSSLW</sequence>
<gene>
    <name evidence="2" type="ORF">K3769_30240</name>
</gene>
<accession>A0ABT3VBD0</accession>
<dbReference type="Proteomes" id="UP001165590">
    <property type="component" value="Unassembled WGS sequence"/>
</dbReference>
<feature type="region of interest" description="Disordered" evidence="1">
    <location>
        <begin position="150"/>
        <end position="183"/>
    </location>
</feature>
<protein>
    <submittedName>
        <fullName evidence="2">Uncharacterized protein</fullName>
    </submittedName>
</protein>
<evidence type="ECO:0000256" key="1">
    <source>
        <dbReference type="SAM" id="MobiDB-lite"/>
    </source>
</evidence>
<proteinExistence type="predicted"/>
<name>A0ABT3VBD0_9ACTN</name>
<dbReference type="EMBL" id="JAIFZO010000002">
    <property type="protein sequence ID" value="MCX4236973.1"/>
    <property type="molecule type" value="Genomic_DNA"/>
</dbReference>
<comment type="caution">
    <text evidence="2">The sequence shown here is derived from an EMBL/GenBank/DDBJ whole genome shotgun (WGS) entry which is preliminary data.</text>
</comment>
<reference evidence="2" key="1">
    <citation type="journal article" date="2022" name="bioRxiv">
        <title>Discovery and biosynthetic assessment of Streptomyces ortus sp nov. isolated from a deep-sea sponge.</title>
        <authorList>
            <person name="Williams S.E."/>
        </authorList>
    </citation>
    <scope>NUCLEOTIDE SEQUENCE</scope>
    <source>
        <strain evidence="2">A15ISP2-DRY2</strain>
    </source>
</reference>
<organism evidence="2 3">
    <name type="scientific">Streptomyces ortus</name>
    <dbReference type="NCBI Taxonomy" id="2867268"/>
    <lineage>
        <taxon>Bacteria</taxon>
        <taxon>Bacillati</taxon>
        <taxon>Actinomycetota</taxon>
        <taxon>Actinomycetes</taxon>
        <taxon>Kitasatosporales</taxon>
        <taxon>Streptomycetaceae</taxon>
        <taxon>Streptomyces</taxon>
    </lineage>
</organism>
<dbReference type="RefSeq" id="WP_267029418.1">
    <property type="nucleotide sequence ID" value="NZ_JAIFZO010000002.1"/>
</dbReference>
<evidence type="ECO:0000313" key="2">
    <source>
        <dbReference type="EMBL" id="MCX4236973.1"/>
    </source>
</evidence>